<dbReference type="OrthoDB" id="1053983at2759"/>
<reference evidence="5 6" key="1">
    <citation type="submission" date="2020-02" db="EMBL/GenBank/DDBJ databases">
        <authorList>
            <person name="Ma Q."/>
            <person name="Huang Y."/>
            <person name="Song X."/>
            <person name="Pei D."/>
        </authorList>
    </citation>
    <scope>NUCLEOTIDE SEQUENCE [LARGE SCALE GENOMIC DNA]</scope>
    <source>
        <strain evidence="5">Sxm20200214</strain>
        <tissue evidence="5">Leaf</tissue>
    </source>
</reference>
<evidence type="ECO:0000256" key="3">
    <source>
        <dbReference type="ARBA" id="ARBA00022801"/>
    </source>
</evidence>
<dbReference type="AlphaFoldDB" id="A0A8X7VFX8"/>
<evidence type="ECO:0000259" key="4">
    <source>
        <dbReference type="Pfam" id="PF02902"/>
    </source>
</evidence>
<dbReference type="Proteomes" id="UP000886595">
    <property type="component" value="Unassembled WGS sequence"/>
</dbReference>
<proteinExistence type="inferred from homology"/>
<dbReference type="EMBL" id="JAAMPC010000005">
    <property type="protein sequence ID" value="KAG2310483.1"/>
    <property type="molecule type" value="Genomic_DNA"/>
</dbReference>
<dbReference type="GO" id="GO:0008234">
    <property type="term" value="F:cysteine-type peptidase activity"/>
    <property type="evidence" value="ECO:0007669"/>
    <property type="project" value="InterPro"/>
</dbReference>
<dbReference type="GO" id="GO:0006508">
    <property type="term" value="P:proteolysis"/>
    <property type="evidence" value="ECO:0007669"/>
    <property type="project" value="UniProtKB-KW"/>
</dbReference>
<protein>
    <recommendedName>
        <fullName evidence="4">Ubiquitin-like protease family profile domain-containing protein</fullName>
    </recommendedName>
</protein>
<gene>
    <name evidence="5" type="ORF">Bca52824_022040</name>
</gene>
<keyword evidence="6" id="KW-1185">Reference proteome</keyword>
<evidence type="ECO:0000313" key="5">
    <source>
        <dbReference type="EMBL" id="KAG2310483.1"/>
    </source>
</evidence>
<name>A0A8X7VFX8_BRACI</name>
<comment type="similarity">
    <text evidence="1">Belongs to the peptidase C48 family.</text>
</comment>
<keyword evidence="3" id="KW-0378">Hydrolase</keyword>
<evidence type="ECO:0000313" key="6">
    <source>
        <dbReference type="Proteomes" id="UP000886595"/>
    </source>
</evidence>
<dbReference type="InterPro" id="IPR003653">
    <property type="entry name" value="Peptidase_C48_C"/>
</dbReference>
<sequence>MNLPRKNYEDVQVGFIGSSNQLRMVSDHQMDAFINLLRQRYQDHPDWFRSDRMCFLDHLFSRQWRASYPDFKSDLGDVSGLGRRLHGGREIIMQRDTFFLPIYEAGDCGVFALKYNECHALGMDFPKAFSSRNGKAIREKMAVDIYQELPMCHDWENQDNDENTGAYD</sequence>
<keyword evidence="2" id="KW-0645">Protease</keyword>
<accession>A0A8X7VFX8</accession>
<organism evidence="5 6">
    <name type="scientific">Brassica carinata</name>
    <name type="common">Ethiopian mustard</name>
    <name type="synonym">Abyssinian cabbage</name>
    <dbReference type="NCBI Taxonomy" id="52824"/>
    <lineage>
        <taxon>Eukaryota</taxon>
        <taxon>Viridiplantae</taxon>
        <taxon>Streptophyta</taxon>
        <taxon>Embryophyta</taxon>
        <taxon>Tracheophyta</taxon>
        <taxon>Spermatophyta</taxon>
        <taxon>Magnoliopsida</taxon>
        <taxon>eudicotyledons</taxon>
        <taxon>Gunneridae</taxon>
        <taxon>Pentapetalae</taxon>
        <taxon>rosids</taxon>
        <taxon>malvids</taxon>
        <taxon>Brassicales</taxon>
        <taxon>Brassicaceae</taxon>
        <taxon>Brassiceae</taxon>
        <taxon>Brassica</taxon>
    </lineage>
</organism>
<dbReference type="Gene3D" id="3.40.395.10">
    <property type="entry name" value="Adenoviral Proteinase, Chain A"/>
    <property type="match status" value="1"/>
</dbReference>
<evidence type="ECO:0000256" key="1">
    <source>
        <dbReference type="ARBA" id="ARBA00005234"/>
    </source>
</evidence>
<evidence type="ECO:0000256" key="2">
    <source>
        <dbReference type="ARBA" id="ARBA00022670"/>
    </source>
</evidence>
<comment type="caution">
    <text evidence="5">The sequence shown here is derived from an EMBL/GenBank/DDBJ whole genome shotgun (WGS) entry which is preliminary data.</text>
</comment>
<dbReference type="SUPFAM" id="SSF54001">
    <property type="entry name" value="Cysteine proteinases"/>
    <property type="match status" value="1"/>
</dbReference>
<feature type="domain" description="Ubiquitin-like protease family profile" evidence="4">
    <location>
        <begin position="104"/>
        <end position="149"/>
    </location>
</feature>
<dbReference type="InterPro" id="IPR038765">
    <property type="entry name" value="Papain-like_cys_pep_sf"/>
</dbReference>
<dbReference type="Pfam" id="PF02902">
    <property type="entry name" value="Peptidase_C48"/>
    <property type="match status" value="1"/>
</dbReference>